<evidence type="ECO:0000313" key="2">
    <source>
        <dbReference type="Proteomes" id="UP001060085"/>
    </source>
</evidence>
<dbReference type="EMBL" id="CM044707">
    <property type="protein sequence ID" value="KAI5652227.1"/>
    <property type="molecule type" value="Genomic_DNA"/>
</dbReference>
<evidence type="ECO:0000313" key="1">
    <source>
        <dbReference type="EMBL" id="KAI5652227.1"/>
    </source>
</evidence>
<reference evidence="2" key="1">
    <citation type="journal article" date="2023" name="Nat. Plants">
        <title>Single-cell RNA sequencing provides a high-resolution roadmap for understanding the multicellular compartmentation of specialized metabolism.</title>
        <authorList>
            <person name="Sun S."/>
            <person name="Shen X."/>
            <person name="Li Y."/>
            <person name="Li Y."/>
            <person name="Wang S."/>
            <person name="Li R."/>
            <person name="Zhang H."/>
            <person name="Shen G."/>
            <person name="Guo B."/>
            <person name="Wei J."/>
            <person name="Xu J."/>
            <person name="St-Pierre B."/>
            <person name="Chen S."/>
            <person name="Sun C."/>
        </authorList>
    </citation>
    <scope>NUCLEOTIDE SEQUENCE [LARGE SCALE GENOMIC DNA]</scope>
</reference>
<proteinExistence type="predicted"/>
<dbReference type="Proteomes" id="UP001060085">
    <property type="component" value="Linkage Group LG07"/>
</dbReference>
<comment type="caution">
    <text evidence="1">The sequence shown here is derived from an EMBL/GenBank/DDBJ whole genome shotgun (WGS) entry which is preliminary data.</text>
</comment>
<organism evidence="1 2">
    <name type="scientific">Catharanthus roseus</name>
    <name type="common">Madagascar periwinkle</name>
    <name type="synonym">Vinca rosea</name>
    <dbReference type="NCBI Taxonomy" id="4058"/>
    <lineage>
        <taxon>Eukaryota</taxon>
        <taxon>Viridiplantae</taxon>
        <taxon>Streptophyta</taxon>
        <taxon>Embryophyta</taxon>
        <taxon>Tracheophyta</taxon>
        <taxon>Spermatophyta</taxon>
        <taxon>Magnoliopsida</taxon>
        <taxon>eudicotyledons</taxon>
        <taxon>Gunneridae</taxon>
        <taxon>Pentapetalae</taxon>
        <taxon>asterids</taxon>
        <taxon>lamiids</taxon>
        <taxon>Gentianales</taxon>
        <taxon>Apocynaceae</taxon>
        <taxon>Rauvolfioideae</taxon>
        <taxon>Vinceae</taxon>
        <taxon>Catharanthinae</taxon>
        <taxon>Catharanthus</taxon>
    </lineage>
</organism>
<keyword evidence="2" id="KW-1185">Reference proteome</keyword>
<sequence length="112" mass="12390">MGLRMTSTSSLPQPTTTQEPESKLHFFSFLSFKHSMSEHFVGNASASSSTSSWNSSSHDTEDDHAIAKILDEEENSKNGNRLGRRLSHLDSIPILPPPGQCSTFVLKIHYIS</sequence>
<protein>
    <submittedName>
        <fullName evidence="1">Uncharacterized protein</fullName>
    </submittedName>
</protein>
<gene>
    <name evidence="1" type="ORF">M9H77_29414</name>
</gene>
<name>A0ACB9ZUB4_CATRO</name>
<accession>A0ACB9ZUB4</accession>